<keyword evidence="2" id="KW-0597">Phosphoprotein</keyword>
<dbReference type="EMBL" id="LK932465">
    <property type="protein sequence ID" value="CDS83107.1"/>
    <property type="molecule type" value="Genomic_DNA"/>
</dbReference>
<sequence>MNKLVNVKCSFKIHVNSKEEAIISLVDVVSKEGYLIDKNQFLKDVLKREETLSTYIGHGIGLPHSQSVGVKNSCITIGKLDTPIEWTEEGEKVDLIFLISVTKDNENNLHLKILSKLARLLMHESFRNQIRCSDEQTVYNLIKEKIEEED</sequence>
<keyword evidence="1" id="KW-0813">Transport</keyword>
<dbReference type="Proteomes" id="UP000411588">
    <property type="component" value="Unassembled WGS sequence"/>
</dbReference>
<dbReference type="EMBL" id="LK932861">
    <property type="protein sequence ID" value="CDS98118.1"/>
    <property type="molecule type" value="Genomic_DNA"/>
</dbReference>
<dbReference type="InterPro" id="IPR051541">
    <property type="entry name" value="PTS_SugarTrans_NitroReg"/>
</dbReference>
<dbReference type="CDD" id="cd00211">
    <property type="entry name" value="PTS_IIA_fru"/>
    <property type="match status" value="1"/>
</dbReference>
<keyword evidence="5" id="KW-0598">Phosphotransferase system</keyword>
<evidence type="ECO:0000313" key="8">
    <source>
        <dbReference type="EMBL" id="CDS83253.1"/>
    </source>
</evidence>
<dbReference type="PROSITE" id="PS51094">
    <property type="entry name" value="PTS_EIIA_TYPE_2"/>
    <property type="match status" value="1"/>
</dbReference>
<dbReference type="PANTHER" id="PTHR47738">
    <property type="entry name" value="PTS SYSTEM FRUCTOSE-LIKE EIIA COMPONENT-RELATED"/>
    <property type="match status" value="1"/>
</dbReference>
<dbReference type="SUPFAM" id="SSF55804">
    <property type="entry name" value="Phoshotransferase/anion transport protein"/>
    <property type="match status" value="1"/>
</dbReference>
<dbReference type="Proteomes" id="UP000189137">
    <property type="component" value="Unassembled WGS sequence"/>
</dbReference>
<feature type="domain" description="PTS EIIA type-2" evidence="6">
    <location>
        <begin position="2"/>
        <end position="145"/>
    </location>
</feature>
<dbReference type="PANTHER" id="PTHR47738:SF2">
    <property type="entry name" value="PTS SYSTEM FRUCTOSE-LIKE EIIA COMPONENT"/>
    <property type="match status" value="1"/>
</dbReference>
<protein>
    <submittedName>
        <fullName evidence="11">EIIABC-Fru</fullName>
    </submittedName>
    <submittedName>
        <fullName evidence="10">PTS sugar transporter subunit IIA</fullName>
    </submittedName>
    <submittedName>
        <fullName evidence="12">PTS system fructose-like transporter subunit IIA</fullName>
    </submittedName>
    <submittedName>
        <fullName evidence="8">PTS system, fructose-like IIA component</fullName>
    </submittedName>
</protein>
<dbReference type="EMBL" id="CAADAN010000013">
    <property type="protein sequence ID" value="VFD34391.1"/>
    <property type="molecule type" value="Genomic_DNA"/>
</dbReference>
<evidence type="ECO:0000256" key="1">
    <source>
        <dbReference type="ARBA" id="ARBA00022448"/>
    </source>
</evidence>
<evidence type="ECO:0000313" key="9">
    <source>
        <dbReference type="EMBL" id="CDS98118.1"/>
    </source>
</evidence>
<gene>
    <name evidence="12" type="primary">fruA_3</name>
    <name evidence="11" type="synonym">fruA_6</name>
    <name evidence="9" type="ORF">BN1095_210110</name>
    <name evidence="7" type="ORF">BN1096_160103</name>
    <name evidence="8" type="ORF">BN1097_140105</name>
    <name evidence="10" type="ORF">KRM00_000197</name>
    <name evidence="12" type="ORF">SAMEA1402399_03070</name>
    <name evidence="11" type="ORF">SAMEA3375112_03556</name>
</gene>
<organism evidence="8">
    <name type="scientific">Clostridioides difficile</name>
    <name type="common">Peptoclostridium difficile</name>
    <dbReference type="NCBI Taxonomy" id="1496"/>
    <lineage>
        <taxon>Bacteria</taxon>
        <taxon>Bacillati</taxon>
        <taxon>Bacillota</taxon>
        <taxon>Clostridia</taxon>
        <taxon>Peptostreptococcales</taxon>
        <taxon>Peptostreptococcaceae</taxon>
        <taxon>Clostridioides</taxon>
    </lineage>
</organism>
<dbReference type="PATRIC" id="fig|1496.1373.peg.3070"/>
<evidence type="ECO:0000256" key="4">
    <source>
        <dbReference type="ARBA" id="ARBA00022679"/>
    </source>
</evidence>
<dbReference type="Gene3D" id="3.40.930.10">
    <property type="entry name" value="Mannitol-specific EII, Chain A"/>
    <property type="match status" value="1"/>
</dbReference>
<dbReference type="GO" id="GO:0016020">
    <property type="term" value="C:membrane"/>
    <property type="evidence" value="ECO:0007669"/>
    <property type="project" value="InterPro"/>
</dbReference>
<evidence type="ECO:0000313" key="11">
    <source>
        <dbReference type="EMBL" id="SJT06374.1"/>
    </source>
</evidence>
<keyword evidence="3 10" id="KW-0762">Sugar transport</keyword>
<dbReference type="InterPro" id="IPR016152">
    <property type="entry name" value="PTrfase/Anion_transptr"/>
</dbReference>
<dbReference type="GO" id="GO:0008982">
    <property type="term" value="F:protein-N(PI)-phosphohistidine-sugar phosphotransferase activity"/>
    <property type="evidence" value="ECO:0007669"/>
    <property type="project" value="InterPro"/>
</dbReference>
<evidence type="ECO:0000313" key="14">
    <source>
        <dbReference type="Proteomes" id="UP000411588"/>
    </source>
</evidence>
<dbReference type="KEGG" id="pdf:CD630DERM_02060"/>
<evidence type="ECO:0000313" key="12">
    <source>
        <dbReference type="EMBL" id="VFD34391.1"/>
    </source>
</evidence>
<dbReference type="EMBL" id="FUPS01000015">
    <property type="protein sequence ID" value="SJT06374.1"/>
    <property type="molecule type" value="Genomic_DNA"/>
</dbReference>
<dbReference type="RefSeq" id="WP_003435038.1">
    <property type="nucleotide sequence ID" value="NZ_AP031492.1"/>
</dbReference>
<dbReference type="EMBL" id="DAEPXK010000002">
    <property type="protein sequence ID" value="HBH1540744.1"/>
    <property type="molecule type" value="Genomic_DNA"/>
</dbReference>
<evidence type="ECO:0000313" key="10">
    <source>
        <dbReference type="EMBL" id="HBH1540744.1"/>
    </source>
</evidence>
<reference evidence="10" key="4">
    <citation type="submission" date="2021-06" db="EMBL/GenBank/DDBJ databases">
        <authorList>
            <consortium name="NCBI Pathogen Detection Project"/>
        </authorList>
    </citation>
    <scope>NUCLEOTIDE SEQUENCE</scope>
    <source>
        <strain evidence="10">HN1000</strain>
    </source>
</reference>
<reference evidence="10" key="2">
    <citation type="journal article" date="2018" name="Genome Biol.">
        <title>SKESA: strategic k-mer extension for scrupulous assemblies.</title>
        <authorList>
            <person name="Souvorov A."/>
            <person name="Agarwala R."/>
            <person name="Lipman D.J."/>
        </authorList>
    </citation>
    <scope>NUCLEOTIDE SEQUENCE</scope>
    <source>
        <strain evidence="10">HN1000</strain>
    </source>
</reference>
<evidence type="ECO:0000313" key="7">
    <source>
        <dbReference type="EMBL" id="CDS83107.1"/>
    </source>
</evidence>
<evidence type="ECO:0000256" key="2">
    <source>
        <dbReference type="ARBA" id="ARBA00022553"/>
    </source>
</evidence>
<reference evidence="12 14" key="3">
    <citation type="submission" date="2019-02" db="EMBL/GenBank/DDBJ databases">
        <authorList>
            <consortium name="Pathogen Informatics"/>
        </authorList>
    </citation>
    <scope>NUCLEOTIDE SEQUENCE [LARGE SCALE GENOMIC DNA]</scope>
    <source>
        <strain evidence="12">Clo34</strain>
        <strain evidence="14">clo34</strain>
        <strain evidence="11 13">VRECD0157</strain>
    </source>
</reference>
<dbReference type="NCBIfam" id="TIGR00848">
    <property type="entry name" value="fruA"/>
    <property type="match status" value="1"/>
</dbReference>
<accession>A0A069A1I1</accession>
<reference evidence="8" key="1">
    <citation type="submission" date="2014-07" db="EMBL/GenBank/DDBJ databases">
        <authorList>
            <person name="Monot Marc"/>
        </authorList>
    </citation>
    <scope>NUCLEOTIDE SEQUENCE</scope>
    <source>
        <strain evidence="9">7032989</strain>
        <strain evidence="8">7032994</strain>
    </source>
</reference>
<dbReference type="Proteomes" id="UP000878956">
    <property type="component" value="Unassembled WGS sequence"/>
</dbReference>
<evidence type="ECO:0000313" key="13">
    <source>
        <dbReference type="Proteomes" id="UP000189137"/>
    </source>
</evidence>
<dbReference type="InterPro" id="IPR004715">
    <property type="entry name" value="PTS_IIA_fruc"/>
</dbReference>
<proteinExistence type="predicted"/>
<name>A0A069A1I1_CLODI</name>
<dbReference type="Pfam" id="PF00359">
    <property type="entry name" value="PTS_EIIA_2"/>
    <property type="match status" value="1"/>
</dbReference>
<keyword evidence="4" id="KW-0808">Transferase</keyword>
<dbReference type="GeneID" id="66352755"/>
<evidence type="ECO:0000256" key="5">
    <source>
        <dbReference type="ARBA" id="ARBA00022683"/>
    </source>
</evidence>
<dbReference type="GO" id="GO:0009401">
    <property type="term" value="P:phosphoenolpyruvate-dependent sugar phosphotransferase system"/>
    <property type="evidence" value="ECO:0007669"/>
    <property type="project" value="UniProtKB-KW"/>
</dbReference>
<evidence type="ECO:0000259" key="6">
    <source>
        <dbReference type="PROSITE" id="PS51094"/>
    </source>
</evidence>
<dbReference type="EMBL" id="LK932347">
    <property type="protein sequence ID" value="CDS83253.1"/>
    <property type="molecule type" value="Genomic_DNA"/>
</dbReference>
<dbReference type="InterPro" id="IPR002178">
    <property type="entry name" value="PTS_EIIA_type-2_dom"/>
</dbReference>
<evidence type="ECO:0000256" key="3">
    <source>
        <dbReference type="ARBA" id="ARBA00022597"/>
    </source>
</evidence>
<dbReference type="AlphaFoldDB" id="A0A069A1I1"/>